<evidence type="ECO:0000256" key="1">
    <source>
        <dbReference type="SAM" id="Phobius"/>
    </source>
</evidence>
<comment type="caution">
    <text evidence="2">The sequence shown here is derived from an EMBL/GenBank/DDBJ whole genome shotgun (WGS) entry which is preliminary data.</text>
</comment>
<accession>A0ABU2FF80</accession>
<evidence type="ECO:0000313" key="2">
    <source>
        <dbReference type="EMBL" id="MDS0260923.1"/>
    </source>
</evidence>
<protein>
    <submittedName>
        <fullName evidence="2">ABC transporter permease</fullName>
    </submittedName>
</protein>
<dbReference type="PANTHER" id="PTHR43471">
    <property type="entry name" value="ABC TRANSPORTER PERMEASE"/>
    <property type="match status" value="1"/>
</dbReference>
<keyword evidence="1" id="KW-0812">Transmembrane</keyword>
<keyword evidence="1" id="KW-1133">Transmembrane helix</keyword>
<proteinExistence type="predicted"/>
<feature type="transmembrane region" description="Helical" evidence="1">
    <location>
        <begin position="22"/>
        <end position="41"/>
    </location>
</feature>
<keyword evidence="1" id="KW-0472">Membrane</keyword>
<dbReference type="PANTHER" id="PTHR43471:SF1">
    <property type="entry name" value="ABC TRANSPORTER PERMEASE PROTEIN NOSY-RELATED"/>
    <property type="match status" value="1"/>
</dbReference>
<keyword evidence="3" id="KW-1185">Reference proteome</keyword>
<feature type="transmembrane region" description="Helical" evidence="1">
    <location>
        <begin position="239"/>
        <end position="263"/>
    </location>
</feature>
<feature type="transmembrane region" description="Helical" evidence="1">
    <location>
        <begin position="53"/>
        <end position="75"/>
    </location>
</feature>
<dbReference type="EMBL" id="JAMQON010000005">
    <property type="protein sequence ID" value="MDS0260923.1"/>
    <property type="molecule type" value="Genomic_DNA"/>
</dbReference>
<organism evidence="2 3">
    <name type="scientific">Haloarcula saliterrae</name>
    <dbReference type="NCBI Taxonomy" id="2950534"/>
    <lineage>
        <taxon>Archaea</taxon>
        <taxon>Methanobacteriati</taxon>
        <taxon>Methanobacteriota</taxon>
        <taxon>Stenosarchaea group</taxon>
        <taxon>Halobacteria</taxon>
        <taxon>Halobacteriales</taxon>
        <taxon>Haloarculaceae</taxon>
        <taxon>Haloarcula</taxon>
    </lineage>
</organism>
<feature type="transmembrane region" description="Helical" evidence="1">
    <location>
        <begin position="167"/>
        <end position="185"/>
    </location>
</feature>
<feature type="transmembrane region" description="Helical" evidence="1">
    <location>
        <begin position="132"/>
        <end position="155"/>
    </location>
</feature>
<name>A0ABU2FF80_9EURY</name>
<gene>
    <name evidence="2" type="ORF">NDI56_16095</name>
</gene>
<dbReference type="RefSeq" id="WP_310920697.1">
    <property type="nucleotide sequence ID" value="NZ_JAMQON010000005.1"/>
</dbReference>
<evidence type="ECO:0000313" key="3">
    <source>
        <dbReference type="Proteomes" id="UP001259659"/>
    </source>
</evidence>
<sequence>MTWQTIARQDVELTVGARSSKLLLWLTVISVLLAAYIYPIVGSAPITTARFGGFVTGWLTTLLPFVGVLLGYGAVVNERESGALRLSLSLPNSRLDVVLGKFCSRAGLLTGALLAAMAGAGVLVVYPFGELVVGRFLAFALLTVLFGVVWCGLGLATSLVVATRRRALVLSFALVFLFVVVWDAVGTALRVGLNAAGVVDGGLPGPAQFLLGLEPGHVFQRVVAGFVTNGGPVDGPWYLGGWVALALLVLWSVGPLGLAYASFARRDVS</sequence>
<feature type="transmembrane region" description="Helical" evidence="1">
    <location>
        <begin position="106"/>
        <end position="126"/>
    </location>
</feature>
<dbReference type="Pfam" id="PF12679">
    <property type="entry name" value="ABC2_membrane_2"/>
    <property type="match status" value="1"/>
</dbReference>
<dbReference type="Proteomes" id="UP001259659">
    <property type="component" value="Unassembled WGS sequence"/>
</dbReference>
<reference evidence="2 3" key="1">
    <citation type="submission" date="2022-06" db="EMBL/GenBank/DDBJ databases">
        <title>Haloarcula sp. a new haloarchaeum isolate from saline soil.</title>
        <authorList>
            <person name="Strakova D."/>
            <person name="Galisteo C."/>
            <person name="Sanchez-Porro C."/>
            <person name="Ventosa A."/>
        </authorList>
    </citation>
    <scope>NUCLEOTIDE SEQUENCE [LARGE SCALE GENOMIC DNA]</scope>
    <source>
        <strain evidence="2 3">S1CR25-12</strain>
    </source>
</reference>